<dbReference type="Gene3D" id="3.40.50.1110">
    <property type="entry name" value="SGNH hydrolase"/>
    <property type="match status" value="1"/>
</dbReference>
<feature type="chain" id="PRO_5030666211" description="SGNH hydrolase-type esterase domain-containing protein" evidence="1">
    <location>
        <begin position="25"/>
        <end position="367"/>
    </location>
</feature>
<accession>A0A7S0QSB6</accession>
<dbReference type="EMBL" id="HBFA01008909">
    <property type="protein sequence ID" value="CAD8656920.1"/>
    <property type="molecule type" value="Transcribed_RNA"/>
</dbReference>
<dbReference type="PANTHER" id="PTHR30383">
    <property type="entry name" value="THIOESTERASE 1/PROTEASE 1/LYSOPHOSPHOLIPASE L1"/>
    <property type="match status" value="1"/>
</dbReference>
<dbReference type="GO" id="GO:0004622">
    <property type="term" value="F:phosphatidylcholine lysophospholipase activity"/>
    <property type="evidence" value="ECO:0007669"/>
    <property type="project" value="TreeGrafter"/>
</dbReference>
<name>A0A7S0QSB6_9CHLO</name>
<keyword evidence="1" id="KW-0732">Signal</keyword>
<gene>
    <name evidence="3" type="ORF">POBO1169_LOCUS4677</name>
</gene>
<dbReference type="InterPro" id="IPR036514">
    <property type="entry name" value="SGNH_hydro_sf"/>
</dbReference>
<evidence type="ECO:0000256" key="1">
    <source>
        <dbReference type="SAM" id="SignalP"/>
    </source>
</evidence>
<dbReference type="InterPro" id="IPR013830">
    <property type="entry name" value="SGNH_hydro"/>
</dbReference>
<dbReference type="SUPFAM" id="SSF52266">
    <property type="entry name" value="SGNH hydrolase"/>
    <property type="match status" value="1"/>
</dbReference>
<dbReference type="AlphaFoldDB" id="A0A7S0QSB6"/>
<feature type="signal peptide" evidence="1">
    <location>
        <begin position="1"/>
        <end position="24"/>
    </location>
</feature>
<dbReference type="PANTHER" id="PTHR30383:SF32">
    <property type="entry name" value="SGNH-HYDROLASE"/>
    <property type="match status" value="1"/>
</dbReference>
<feature type="domain" description="SGNH hydrolase-type esterase" evidence="2">
    <location>
        <begin position="180"/>
        <end position="326"/>
    </location>
</feature>
<proteinExistence type="predicted"/>
<reference evidence="3" key="1">
    <citation type="submission" date="2021-01" db="EMBL/GenBank/DDBJ databases">
        <authorList>
            <person name="Corre E."/>
            <person name="Pelletier E."/>
            <person name="Niang G."/>
            <person name="Scheremetjew M."/>
            <person name="Finn R."/>
            <person name="Kale V."/>
            <person name="Holt S."/>
            <person name="Cochrane G."/>
            <person name="Meng A."/>
            <person name="Brown T."/>
            <person name="Cohen L."/>
        </authorList>
    </citation>
    <scope>NUCLEOTIDE SEQUENCE</scope>
    <source>
        <strain evidence="3">CCMP722</strain>
    </source>
</reference>
<dbReference type="InterPro" id="IPR051532">
    <property type="entry name" value="Ester_Hydrolysis_Enzymes"/>
</dbReference>
<sequence>MFQVKGALVLVACVCLSRISAVSARIYHSARDSAASRFPSRRGGPSFDDFSREFAKDVTTTPFERFSNGFQNDVDWKRTHRRTGFIRPLRNHRKVVLWDGNSESLRKVDTTVPKRGVYSAWQRRHSRLSMDVQAKKATGGAQLVMFGDSHMEAFMGTANPSILSPSILQKEYAVFQEVMQTTRNLETVFGVPAQVQGIAGDTTQGLLYRLEHGEMDSDPPKVATLLVGTSDLALGVHPSSIAMGVEANVEKLLAWGPDVQVILLALFPRVDDVCGKNKTTKCPLEVDMKLSYYTRPVEEVNDQLEQVASKHPRVTFVNCNSRFTLRKGTAMYLNTKIFKDGMHILDFDGANSFLECIKDPVKERLAS</sequence>
<evidence type="ECO:0000313" key="3">
    <source>
        <dbReference type="EMBL" id="CAD8656920.1"/>
    </source>
</evidence>
<evidence type="ECO:0000259" key="2">
    <source>
        <dbReference type="Pfam" id="PF13472"/>
    </source>
</evidence>
<dbReference type="Pfam" id="PF13472">
    <property type="entry name" value="Lipase_GDSL_2"/>
    <property type="match status" value="1"/>
</dbReference>
<protein>
    <recommendedName>
        <fullName evidence="2">SGNH hydrolase-type esterase domain-containing protein</fullName>
    </recommendedName>
</protein>
<organism evidence="3">
    <name type="scientific">Pyramimonas obovata</name>
    <dbReference type="NCBI Taxonomy" id="1411642"/>
    <lineage>
        <taxon>Eukaryota</taxon>
        <taxon>Viridiplantae</taxon>
        <taxon>Chlorophyta</taxon>
        <taxon>Pyramimonadophyceae</taxon>
        <taxon>Pyramimonadales</taxon>
        <taxon>Pyramimonadaceae</taxon>
        <taxon>Pyramimonas</taxon>
        <taxon>Pyramimonas incertae sedis</taxon>
    </lineage>
</organism>